<evidence type="ECO:0000256" key="1">
    <source>
        <dbReference type="SAM" id="MobiDB-lite"/>
    </source>
</evidence>
<keyword evidence="3" id="KW-1185">Reference proteome</keyword>
<protein>
    <submittedName>
        <fullName evidence="2">Uncharacterized protein</fullName>
    </submittedName>
</protein>
<accession>A0A4V3A3G7</accession>
<organism evidence="2 3">
    <name type="scientific">Companilactobacillus farciminis</name>
    <dbReference type="NCBI Taxonomy" id="1612"/>
    <lineage>
        <taxon>Bacteria</taxon>
        <taxon>Bacillati</taxon>
        <taxon>Bacillota</taxon>
        <taxon>Bacilli</taxon>
        <taxon>Lactobacillales</taxon>
        <taxon>Lactobacillaceae</taxon>
        <taxon>Companilactobacillus</taxon>
    </lineage>
</organism>
<comment type="caution">
    <text evidence="2">The sequence shown here is derived from an EMBL/GenBank/DDBJ whole genome shotgun (WGS) entry which is preliminary data.</text>
</comment>
<feature type="region of interest" description="Disordered" evidence="1">
    <location>
        <begin position="107"/>
        <end position="128"/>
    </location>
</feature>
<name>A0A4V3A3G7_9LACO</name>
<dbReference type="AlphaFoldDB" id="A0A4V3A3G7"/>
<feature type="compositionally biased region" description="Basic residues" evidence="1">
    <location>
        <begin position="112"/>
        <end position="128"/>
    </location>
</feature>
<dbReference type="EMBL" id="PUFN01000004">
    <property type="protein sequence ID" value="TDG74518.1"/>
    <property type="molecule type" value="Genomic_DNA"/>
</dbReference>
<reference evidence="2 3" key="1">
    <citation type="journal article" date="2019" name="Appl. Microbiol. Biotechnol.">
        <title>Uncovering carbohydrate metabolism through a genotype-phenotype association study of 56 lactic acid bacteria genomes.</title>
        <authorList>
            <person name="Buron-Moles G."/>
            <person name="Chailyan A."/>
            <person name="Dolejs I."/>
            <person name="Forster J."/>
            <person name="Miks M.H."/>
        </authorList>
    </citation>
    <scope>NUCLEOTIDE SEQUENCE [LARGE SCALE GENOMIC DNA]</scope>
    <source>
        <strain evidence="2 3">ATCC 29644</strain>
    </source>
</reference>
<dbReference type="OrthoDB" id="2299076at2"/>
<proteinExistence type="predicted"/>
<evidence type="ECO:0000313" key="3">
    <source>
        <dbReference type="Proteomes" id="UP000295257"/>
    </source>
</evidence>
<gene>
    <name evidence="2" type="ORF">C5L30_000234</name>
</gene>
<dbReference type="RefSeq" id="WP_010019292.1">
    <property type="nucleotide sequence ID" value="NZ_PUFN01000004.1"/>
</dbReference>
<evidence type="ECO:0000313" key="2">
    <source>
        <dbReference type="EMBL" id="TDG74518.1"/>
    </source>
</evidence>
<dbReference type="Proteomes" id="UP000295257">
    <property type="component" value="Unassembled WGS sequence"/>
</dbReference>
<sequence>MITQITLNDGETVKVKPKISVHALREFQSKGLLPKSLLQAFVGADKEPDKMEPYLINAAWLAYVNGNPGTTMTQEQFEDKLDLNFELFGKILVDMIGDVAESDNKLASSFKRSTKKGSRKDKRKRHQN</sequence>